<keyword evidence="2" id="KW-1185">Reference proteome</keyword>
<evidence type="ECO:0008006" key="3">
    <source>
        <dbReference type="Google" id="ProtNLM"/>
    </source>
</evidence>
<evidence type="ECO:0000313" key="1">
    <source>
        <dbReference type="EMBL" id="GJM59496.1"/>
    </source>
</evidence>
<dbReference type="Gene3D" id="2.40.128.460">
    <property type="entry name" value="Periplasmic lysozyme inhibitor of I-type lysozyme"/>
    <property type="match status" value="1"/>
</dbReference>
<evidence type="ECO:0000313" key="2">
    <source>
        <dbReference type="Proteomes" id="UP001310022"/>
    </source>
</evidence>
<dbReference type="AlphaFoldDB" id="A0AAN4VT43"/>
<proteinExistence type="predicted"/>
<dbReference type="RefSeq" id="WP_338235544.1">
    <property type="nucleotide sequence ID" value="NZ_BQKE01000001.1"/>
</dbReference>
<organism evidence="1 2">
    <name type="scientific">Persicobacter diffluens</name>
    <dbReference type="NCBI Taxonomy" id="981"/>
    <lineage>
        <taxon>Bacteria</taxon>
        <taxon>Pseudomonadati</taxon>
        <taxon>Bacteroidota</taxon>
        <taxon>Cytophagia</taxon>
        <taxon>Cytophagales</taxon>
        <taxon>Persicobacteraceae</taxon>
        <taxon>Persicobacter</taxon>
    </lineage>
</organism>
<dbReference type="PROSITE" id="PS51257">
    <property type="entry name" value="PROKAR_LIPOPROTEIN"/>
    <property type="match status" value="1"/>
</dbReference>
<reference evidence="1 2" key="1">
    <citation type="submission" date="2021-12" db="EMBL/GenBank/DDBJ databases">
        <title>Genome sequencing of bacteria with rrn-lacking chromosome and rrn-plasmid.</title>
        <authorList>
            <person name="Anda M."/>
            <person name="Iwasaki W."/>
        </authorList>
    </citation>
    <scope>NUCLEOTIDE SEQUENCE [LARGE SCALE GENOMIC DNA]</scope>
    <source>
        <strain evidence="1 2">NBRC 15940</strain>
    </source>
</reference>
<dbReference type="EMBL" id="BQKE01000001">
    <property type="protein sequence ID" value="GJM59496.1"/>
    <property type="molecule type" value="Genomic_DNA"/>
</dbReference>
<dbReference type="InterPro" id="IPR038643">
    <property type="entry name" value="PliI_sf"/>
</dbReference>
<gene>
    <name evidence="1" type="ORF">PEDI_00480</name>
</gene>
<sequence length="216" mass="24386">MNNLSTKLLYLFVFVFFIACQEKEQQGDREEAIAKAENSKEEKTSGAVAFEQAFDLGKVKMMVHIPNTTTDNLITINPEGFENMKDPFTTKIEGIVREGYQADLNGDGFQEIYLFEYSIGSGTYGKVHAFASFGDKSFGPIYMPEMTEDLAKGYMGHDRFYIKDDLLVREFPLYNESDTNAKPTGGNRVIKYSLEKGEAGFILKPKKGRDQIKLGF</sequence>
<comment type="caution">
    <text evidence="1">The sequence shown here is derived from an EMBL/GenBank/DDBJ whole genome shotgun (WGS) entry which is preliminary data.</text>
</comment>
<accession>A0AAN4VT43</accession>
<dbReference type="Proteomes" id="UP001310022">
    <property type="component" value="Unassembled WGS sequence"/>
</dbReference>
<protein>
    <recommendedName>
        <fullName evidence="3">Lipoprotein</fullName>
    </recommendedName>
</protein>
<name>A0AAN4VT43_9BACT</name>